<accession>A0AAN9BVD1</accession>
<comment type="caution">
    <text evidence="1">The sequence shown here is derived from an EMBL/GenBank/DDBJ whole genome shotgun (WGS) entry which is preliminary data.</text>
</comment>
<evidence type="ECO:0000313" key="2">
    <source>
        <dbReference type="Proteomes" id="UP001374579"/>
    </source>
</evidence>
<dbReference type="Proteomes" id="UP001374579">
    <property type="component" value="Unassembled WGS sequence"/>
</dbReference>
<reference evidence="1 2" key="1">
    <citation type="submission" date="2024-02" db="EMBL/GenBank/DDBJ databases">
        <title>Chromosome-scale genome assembly of the rough periwinkle Littorina saxatilis.</title>
        <authorList>
            <person name="De Jode A."/>
            <person name="Faria R."/>
            <person name="Formenti G."/>
            <person name="Sims Y."/>
            <person name="Smith T.P."/>
            <person name="Tracey A."/>
            <person name="Wood J.M.D."/>
            <person name="Zagrodzka Z.B."/>
            <person name="Johannesson K."/>
            <person name="Butlin R.K."/>
            <person name="Leder E.H."/>
        </authorList>
    </citation>
    <scope>NUCLEOTIDE SEQUENCE [LARGE SCALE GENOMIC DNA]</scope>
    <source>
        <strain evidence="1">Snail1</strain>
        <tissue evidence="1">Muscle</tissue>
    </source>
</reference>
<keyword evidence="2" id="KW-1185">Reference proteome</keyword>
<name>A0AAN9BVD1_9CAEN</name>
<sequence>MVFDAFAGREKASASTSSLPGSNVTDALVALRAKCENIEKSRHWDYHRPLTSSKGLVYRNKFCAQCHGERKDNLIEWSMKVECNANQLLVAKSASDAYFLALDDLRCDISYVTDNIDVIRDCEISSCYLMQPDWPTASF</sequence>
<dbReference type="EMBL" id="JBAMIC010000002">
    <property type="protein sequence ID" value="KAK7112583.1"/>
    <property type="molecule type" value="Genomic_DNA"/>
</dbReference>
<proteinExistence type="predicted"/>
<organism evidence="1 2">
    <name type="scientific">Littorina saxatilis</name>
    <dbReference type="NCBI Taxonomy" id="31220"/>
    <lineage>
        <taxon>Eukaryota</taxon>
        <taxon>Metazoa</taxon>
        <taxon>Spiralia</taxon>
        <taxon>Lophotrochozoa</taxon>
        <taxon>Mollusca</taxon>
        <taxon>Gastropoda</taxon>
        <taxon>Caenogastropoda</taxon>
        <taxon>Littorinimorpha</taxon>
        <taxon>Littorinoidea</taxon>
        <taxon>Littorinidae</taxon>
        <taxon>Littorina</taxon>
    </lineage>
</organism>
<protein>
    <submittedName>
        <fullName evidence="1">Uncharacterized protein</fullName>
    </submittedName>
</protein>
<dbReference type="AlphaFoldDB" id="A0AAN9BVD1"/>
<gene>
    <name evidence="1" type="ORF">V1264_012018</name>
</gene>
<evidence type="ECO:0000313" key="1">
    <source>
        <dbReference type="EMBL" id="KAK7112583.1"/>
    </source>
</evidence>